<evidence type="ECO:0000256" key="6">
    <source>
        <dbReference type="SAM" id="Phobius"/>
    </source>
</evidence>
<evidence type="ECO:0000313" key="8">
    <source>
        <dbReference type="EMBL" id="URN96393.1"/>
    </source>
</evidence>
<feature type="transmembrane region" description="Helical" evidence="6">
    <location>
        <begin position="164"/>
        <end position="184"/>
    </location>
</feature>
<evidence type="ECO:0000259" key="7">
    <source>
        <dbReference type="PROSITE" id="PS50850"/>
    </source>
</evidence>
<keyword evidence="3 6" id="KW-0812">Transmembrane</keyword>
<evidence type="ECO:0000256" key="5">
    <source>
        <dbReference type="ARBA" id="ARBA00023136"/>
    </source>
</evidence>
<feature type="transmembrane region" description="Helical" evidence="6">
    <location>
        <begin position="214"/>
        <end position="235"/>
    </location>
</feature>
<dbReference type="PANTHER" id="PTHR23531:SF1">
    <property type="entry name" value="QUINOLENE RESISTANCE PROTEIN NORA"/>
    <property type="match status" value="1"/>
</dbReference>
<dbReference type="GO" id="GO:0022857">
    <property type="term" value="F:transmembrane transporter activity"/>
    <property type="evidence" value="ECO:0007669"/>
    <property type="project" value="InterPro"/>
</dbReference>
<feature type="transmembrane region" description="Helical" evidence="6">
    <location>
        <begin position="77"/>
        <end position="100"/>
    </location>
</feature>
<feature type="transmembrane region" description="Helical" evidence="6">
    <location>
        <begin position="341"/>
        <end position="360"/>
    </location>
</feature>
<feature type="transmembrane region" description="Helical" evidence="6">
    <location>
        <begin position="300"/>
        <end position="320"/>
    </location>
</feature>
<evidence type="ECO:0000256" key="2">
    <source>
        <dbReference type="ARBA" id="ARBA00022448"/>
    </source>
</evidence>
<feature type="transmembrane region" description="Helical" evidence="6">
    <location>
        <begin position="106"/>
        <end position="124"/>
    </location>
</feature>
<feature type="transmembrane region" description="Helical" evidence="6">
    <location>
        <begin position="12"/>
        <end position="35"/>
    </location>
</feature>
<dbReference type="Gene3D" id="1.20.1250.20">
    <property type="entry name" value="MFS general substrate transporter like domains"/>
    <property type="match status" value="2"/>
</dbReference>
<dbReference type="AlphaFoldDB" id="A0A9J6ZL28"/>
<feature type="transmembrane region" description="Helical" evidence="6">
    <location>
        <begin position="366"/>
        <end position="385"/>
    </location>
</feature>
<dbReference type="EMBL" id="CP097899">
    <property type="protein sequence ID" value="URN96393.1"/>
    <property type="molecule type" value="Genomic_DNA"/>
</dbReference>
<dbReference type="Proteomes" id="UP001056756">
    <property type="component" value="Chromosome"/>
</dbReference>
<keyword evidence="4 6" id="KW-1133">Transmembrane helix</keyword>
<proteinExistence type="predicted"/>
<reference evidence="8" key="1">
    <citation type="submission" date="2022-05" db="EMBL/GenBank/DDBJ databases">
        <title>Novel bacterial taxa in a minimal lignocellulolytic consortium and its capacity to transform plastics disclosed by genome-resolved metagenomics.</title>
        <authorList>
            <person name="Rodriguez C.A.D."/>
            <person name="Diaz-Garcia L."/>
            <person name="Herrera K."/>
            <person name="Tarazona N.A."/>
            <person name="Sproer C."/>
            <person name="Overmann J."/>
            <person name="Jimenez D.J."/>
        </authorList>
    </citation>
    <scope>NUCLEOTIDE SEQUENCE</scope>
    <source>
        <strain evidence="8">MAG5</strain>
    </source>
</reference>
<keyword evidence="5 6" id="KW-0472">Membrane</keyword>
<dbReference type="InterPro" id="IPR020846">
    <property type="entry name" value="MFS_dom"/>
</dbReference>
<feature type="domain" description="Major facilitator superfamily (MFS) profile" evidence="7">
    <location>
        <begin position="10"/>
        <end position="390"/>
    </location>
</feature>
<dbReference type="KEGG" id="plig:NAG76_09315"/>
<accession>A0A9J6ZL28</accession>
<comment type="subcellular location">
    <subcellularLocation>
        <location evidence="1">Cell membrane</location>
        <topology evidence="1">Multi-pass membrane protein</topology>
    </subcellularLocation>
</comment>
<dbReference type="InterPro" id="IPR036259">
    <property type="entry name" value="MFS_trans_sf"/>
</dbReference>
<feature type="transmembrane region" description="Helical" evidence="6">
    <location>
        <begin position="247"/>
        <end position="265"/>
    </location>
</feature>
<dbReference type="InterPro" id="IPR011701">
    <property type="entry name" value="MFS"/>
</dbReference>
<dbReference type="PANTHER" id="PTHR23531">
    <property type="entry name" value="QUINOLENE RESISTANCE PROTEIN NORA"/>
    <property type="match status" value="1"/>
</dbReference>
<keyword evidence="2" id="KW-0813">Transport</keyword>
<dbReference type="Pfam" id="PF07690">
    <property type="entry name" value="MFS_1"/>
    <property type="match status" value="1"/>
</dbReference>
<gene>
    <name evidence="8" type="ORF">NAG76_09315</name>
</gene>
<feature type="transmembrane region" description="Helical" evidence="6">
    <location>
        <begin position="136"/>
        <end position="158"/>
    </location>
</feature>
<dbReference type="InterPro" id="IPR052714">
    <property type="entry name" value="MFS_Exporter"/>
</dbReference>
<feature type="transmembrane region" description="Helical" evidence="6">
    <location>
        <begin position="47"/>
        <end position="65"/>
    </location>
</feature>
<dbReference type="PROSITE" id="PS50850">
    <property type="entry name" value="MFS"/>
    <property type="match status" value="1"/>
</dbReference>
<evidence type="ECO:0000256" key="3">
    <source>
        <dbReference type="ARBA" id="ARBA00022692"/>
    </source>
</evidence>
<dbReference type="GO" id="GO:0005886">
    <property type="term" value="C:plasma membrane"/>
    <property type="evidence" value="ECO:0007669"/>
    <property type="project" value="UniProtKB-SubCell"/>
</dbReference>
<protein>
    <submittedName>
        <fullName evidence="8">MFS transporter</fullName>
    </submittedName>
</protein>
<name>A0A9J6ZL28_9BACL</name>
<organism evidence="8 9">
    <name type="scientific">Candidatus Pristimantibacillus lignocellulolyticus</name>
    <dbReference type="NCBI Taxonomy" id="2994561"/>
    <lineage>
        <taxon>Bacteria</taxon>
        <taxon>Bacillati</taxon>
        <taxon>Bacillota</taxon>
        <taxon>Bacilli</taxon>
        <taxon>Bacillales</taxon>
        <taxon>Paenibacillaceae</taxon>
        <taxon>Candidatus Pristimantibacillus</taxon>
    </lineage>
</organism>
<evidence type="ECO:0000256" key="4">
    <source>
        <dbReference type="ARBA" id="ARBA00022989"/>
    </source>
</evidence>
<evidence type="ECO:0000256" key="1">
    <source>
        <dbReference type="ARBA" id="ARBA00004651"/>
    </source>
</evidence>
<evidence type="ECO:0000313" key="9">
    <source>
        <dbReference type="Proteomes" id="UP001056756"/>
    </source>
</evidence>
<dbReference type="SUPFAM" id="SSF103473">
    <property type="entry name" value="MFS general substrate transporter"/>
    <property type="match status" value="1"/>
</dbReference>
<sequence length="395" mass="42942">MEKEKLWTKQFMIVSLINFLVVLMFYLLMVTIASYAKIEYNASTSTAGLVSSIFIIGSLIGRLFSGRLIVSLGSKKILWIGIISFLGTSCLYFIHIGIGFLMITRLLQGIAVGIVGTASGTVIAQIVPRSRKGEGIGYYSLSAILATAIGPLIGIWLLKLDSGFTWMFALNVIVSVISIVIIIISKLEVPVIKLTKGTSHGSTSFVSKFLEMRAVPISFVALLVGFSYSGVMSFLSFYAEDINLVEASGYFFLVYALIVIFSRPITGKIFDARGANIIVYPCLVLFALGMILFSQATVGWVLLVSAVLIGVGYGNFNSVAQAVAVKVTPSHRVGLATSTYFILYDLGLGLGPYILGFIVPSSGYRTIFLSMAVLIVICIPIYYILHGRKDKFLLR</sequence>
<dbReference type="CDD" id="cd17489">
    <property type="entry name" value="MFS_YfcJ_like"/>
    <property type="match status" value="1"/>
</dbReference>
<feature type="transmembrane region" description="Helical" evidence="6">
    <location>
        <begin position="277"/>
        <end position="294"/>
    </location>
</feature>